<dbReference type="PROSITE" id="PS50011">
    <property type="entry name" value="PROTEIN_KINASE_DOM"/>
    <property type="match status" value="1"/>
</dbReference>
<name>A0A0H2RTM4_9AGAM</name>
<dbReference type="GO" id="GO:0004674">
    <property type="term" value="F:protein serine/threonine kinase activity"/>
    <property type="evidence" value="ECO:0007669"/>
    <property type="project" value="TreeGrafter"/>
</dbReference>
<keyword evidence="3" id="KW-0418">Kinase</keyword>
<dbReference type="OrthoDB" id="346907at2759"/>
<dbReference type="InterPro" id="IPR011009">
    <property type="entry name" value="Kinase-like_dom_sf"/>
</dbReference>
<dbReference type="InterPro" id="IPR001245">
    <property type="entry name" value="Ser-Thr/Tyr_kinase_cat_dom"/>
</dbReference>
<dbReference type="InterPro" id="IPR051681">
    <property type="entry name" value="Ser/Thr_Kinases-Pseudokinases"/>
</dbReference>
<dbReference type="Proteomes" id="UP000053477">
    <property type="component" value="Unassembled WGS sequence"/>
</dbReference>
<feature type="domain" description="Protein kinase" evidence="2">
    <location>
        <begin position="254"/>
        <end position="527"/>
    </location>
</feature>
<evidence type="ECO:0000259" key="2">
    <source>
        <dbReference type="PROSITE" id="PS50011"/>
    </source>
</evidence>
<keyword evidence="3" id="KW-0808">Transferase</keyword>
<accession>A0A0H2RTM4</accession>
<reference evidence="3 4" key="1">
    <citation type="submission" date="2015-04" db="EMBL/GenBank/DDBJ databases">
        <title>Complete genome sequence of Schizopora paradoxa KUC8140, a cosmopolitan wood degrader in East Asia.</title>
        <authorList>
            <consortium name="DOE Joint Genome Institute"/>
            <person name="Min B."/>
            <person name="Park H."/>
            <person name="Jang Y."/>
            <person name="Kim J.-J."/>
            <person name="Kim K.H."/>
            <person name="Pangilinan J."/>
            <person name="Lipzen A."/>
            <person name="Riley R."/>
            <person name="Grigoriev I.V."/>
            <person name="Spatafora J.W."/>
            <person name="Choi I.-G."/>
        </authorList>
    </citation>
    <scope>NUCLEOTIDE SEQUENCE [LARGE SCALE GENOMIC DNA]</scope>
    <source>
        <strain evidence="3 4">KUC8140</strain>
    </source>
</reference>
<dbReference type="InParanoid" id="A0A0H2RTM4"/>
<dbReference type="EMBL" id="KQ085970">
    <property type="protein sequence ID" value="KLO12803.1"/>
    <property type="molecule type" value="Genomic_DNA"/>
</dbReference>
<dbReference type="Gene3D" id="1.25.40.10">
    <property type="entry name" value="Tetratricopeptide repeat domain"/>
    <property type="match status" value="1"/>
</dbReference>
<dbReference type="STRING" id="27342.A0A0H2RTM4"/>
<protein>
    <submittedName>
        <fullName evidence="3">Kinase-like protein</fullName>
    </submittedName>
</protein>
<proteinExistence type="predicted"/>
<feature type="region of interest" description="Disordered" evidence="1">
    <location>
        <begin position="1"/>
        <end position="50"/>
    </location>
</feature>
<evidence type="ECO:0000313" key="3">
    <source>
        <dbReference type="EMBL" id="KLO12803.1"/>
    </source>
</evidence>
<dbReference type="InterPro" id="IPR008266">
    <property type="entry name" value="Tyr_kinase_AS"/>
</dbReference>
<dbReference type="Pfam" id="PF07714">
    <property type="entry name" value="PK_Tyr_Ser-Thr"/>
    <property type="match status" value="1"/>
</dbReference>
<dbReference type="PROSITE" id="PS00109">
    <property type="entry name" value="PROTEIN_KINASE_TYR"/>
    <property type="match status" value="1"/>
</dbReference>
<dbReference type="GO" id="GO:0005524">
    <property type="term" value="F:ATP binding"/>
    <property type="evidence" value="ECO:0007669"/>
    <property type="project" value="InterPro"/>
</dbReference>
<sequence length="531" mass="58941">MGRVKAIARKSSKPLSRKVVPLHPLAATPSSDGGLRPRRGKLKDPTTPKRIQDPSFMAEVAFSHWNNFLEHGSLPELKKAIKIDRQLIKLHSSTKDPREFEATENLGVSLLSLYEKTNEREVLDEAQGLLRTALAHMPEGHPSVARAKINLGNAWRARSELMGEPDILDIAIDFYEAGLSDTPADHPSWDMEIRKSCLARSLIARGTPADLSRAMSLMATKAVRGNVQLQLSSLPTRQNILGLPVPDLTAGIRRITDFPSGCGGFADIYMSEWIQPRKGRCKVAVKVLRSGGSNLNNPEVHEKLEKLLKTEVGIWHELNHPNVVKLLGTCNGFGPYASMVCPWYANGNLPCFIQKHKSLIYSERLRLIREIASGLYYLHTNAIIHGDLTGANILIDDDQHACLSDFGLSVLAQDLELPSMSQSSSSMGGSLRWTAPELFSFEENATPKVSLFSDVYSFGSVALEVFTGDRPYHYVQSDMEVLLKYIVNRIKPARPKGIQDDHWQVVDQCWATDPQSRPSSRSLSGLFTCIE</sequence>
<organism evidence="3 4">
    <name type="scientific">Schizopora paradoxa</name>
    <dbReference type="NCBI Taxonomy" id="27342"/>
    <lineage>
        <taxon>Eukaryota</taxon>
        <taxon>Fungi</taxon>
        <taxon>Dikarya</taxon>
        <taxon>Basidiomycota</taxon>
        <taxon>Agaricomycotina</taxon>
        <taxon>Agaricomycetes</taxon>
        <taxon>Hymenochaetales</taxon>
        <taxon>Schizoporaceae</taxon>
        <taxon>Schizopora</taxon>
    </lineage>
</organism>
<dbReference type="SUPFAM" id="SSF56112">
    <property type="entry name" value="Protein kinase-like (PK-like)"/>
    <property type="match status" value="1"/>
</dbReference>
<dbReference type="InterPro" id="IPR000719">
    <property type="entry name" value="Prot_kinase_dom"/>
</dbReference>
<dbReference type="InterPro" id="IPR011990">
    <property type="entry name" value="TPR-like_helical_dom_sf"/>
</dbReference>
<gene>
    <name evidence="3" type="ORF">SCHPADRAFT_396489</name>
</gene>
<dbReference type="AlphaFoldDB" id="A0A0H2RTM4"/>
<evidence type="ECO:0000313" key="4">
    <source>
        <dbReference type="Proteomes" id="UP000053477"/>
    </source>
</evidence>
<dbReference type="PANTHER" id="PTHR44329">
    <property type="entry name" value="SERINE/THREONINE-PROTEIN KINASE TNNI3K-RELATED"/>
    <property type="match status" value="1"/>
</dbReference>
<keyword evidence="4" id="KW-1185">Reference proteome</keyword>
<dbReference type="Gene3D" id="1.10.510.10">
    <property type="entry name" value="Transferase(Phosphotransferase) domain 1"/>
    <property type="match status" value="1"/>
</dbReference>
<dbReference type="PANTHER" id="PTHR44329:SF214">
    <property type="entry name" value="PROTEIN KINASE DOMAIN-CONTAINING PROTEIN"/>
    <property type="match status" value="1"/>
</dbReference>
<feature type="compositionally biased region" description="Basic residues" evidence="1">
    <location>
        <begin position="1"/>
        <end position="16"/>
    </location>
</feature>
<evidence type="ECO:0000256" key="1">
    <source>
        <dbReference type="SAM" id="MobiDB-lite"/>
    </source>
</evidence>